<dbReference type="STRING" id="742823.HMPREF9465_02082"/>
<evidence type="ECO:0000256" key="2">
    <source>
        <dbReference type="ARBA" id="ARBA00010742"/>
    </source>
</evidence>
<evidence type="ECO:0000256" key="5">
    <source>
        <dbReference type="SAM" id="SignalP"/>
    </source>
</evidence>
<dbReference type="RefSeq" id="WP_005436826.1">
    <property type="nucleotide sequence ID" value="NZ_JH815520.1"/>
</dbReference>
<dbReference type="PANTHER" id="PTHR30024">
    <property type="entry name" value="ALIPHATIC SULFONATES-BINDING PROTEIN-RELATED"/>
    <property type="match status" value="1"/>
</dbReference>
<dbReference type="InterPro" id="IPR010067">
    <property type="entry name" value="ABC_SsuA_sub-bd"/>
</dbReference>
<reference evidence="7 8" key="1">
    <citation type="submission" date="2012-05" db="EMBL/GenBank/DDBJ databases">
        <title>The Genome Sequence of Sutterella wadsworthensis 2_1_59BFAA.</title>
        <authorList>
            <consortium name="The Broad Institute Genome Sequencing Platform"/>
            <person name="Earl A."/>
            <person name="Ward D."/>
            <person name="Feldgarden M."/>
            <person name="Gevers D."/>
            <person name="Daigneault M."/>
            <person name="Strauss J."/>
            <person name="Allen-Vercoe E."/>
            <person name="Walker B."/>
            <person name="Young S.K."/>
            <person name="Zeng Q."/>
            <person name="Gargeya S."/>
            <person name="Fitzgerald M."/>
            <person name="Haas B."/>
            <person name="Abouelleil A."/>
            <person name="Alvarado L."/>
            <person name="Arachchi H.M."/>
            <person name="Berlin A.M."/>
            <person name="Chapman S.B."/>
            <person name="Goldberg J."/>
            <person name="Griggs A."/>
            <person name="Gujja S."/>
            <person name="Hansen M."/>
            <person name="Howarth C."/>
            <person name="Imamovic A."/>
            <person name="Larimer J."/>
            <person name="McCowen C."/>
            <person name="Montmayeur A."/>
            <person name="Murphy C."/>
            <person name="Neiman D."/>
            <person name="Pearson M."/>
            <person name="Priest M."/>
            <person name="Roberts A."/>
            <person name="Saif S."/>
            <person name="Shea T."/>
            <person name="Sisk P."/>
            <person name="Sykes S."/>
            <person name="Wortman J."/>
            <person name="Nusbaum C."/>
            <person name="Birren B."/>
        </authorList>
    </citation>
    <scope>NUCLEOTIDE SEQUENCE [LARGE SCALE GENOMIC DNA]</scope>
    <source>
        <strain evidence="7 8">2_1_59BFAA</strain>
    </source>
</reference>
<dbReference type="NCBIfam" id="TIGR01728">
    <property type="entry name" value="SsuA_fam"/>
    <property type="match status" value="1"/>
</dbReference>
<dbReference type="eggNOG" id="COG0715">
    <property type="taxonomic scope" value="Bacteria"/>
</dbReference>
<dbReference type="GO" id="GO:0016020">
    <property type="term" value="C:membrane"/>
    <property type="evidence" value="ECO:0007669"/>
    <property type="project" value="InterPro"/>
</dbReference>
<evidence type="ECO:0000313" key="7">
    <source>
        <dbReference type="EMBL" id="EKB30345.1"/>
    </source>
</evidence>
<dbReference type="EMBL" id="ADMG01000046">
    <property type="protein sequence ID" value="EKB30345.1"/>
    <property type="molecule type" value="Genomic_DNA"/>
</dbReference>
<dbReference type="CDD" id="cd01008">
    <property type="entry name" value="PBP2_NrtA_SsuA_CpmA_like"/>
    <property type="match status" value="1"/>
</dbReference>
<name>K1JFI3_9BURK</name>
<feature type="domain" description="SsuA/THI5-like" evidence="6">
    <location>
        <begin position="52"/>
        <end position="247"/>
    </location>
</feature>
<feature type="chain" id="PRO_5003846268" evidence="5">
    <location>
        <begin position="21"/>
        <end position="313"/>
    </location>
</feature>
<feature type="signal peptide" evidence="5">
    <location>
        <begin position="1"/>
        <end position="20"/>
    </location>
</feature>
<evidence type="ECO:0000256" key="1">
    <source>
        <dbReference type="ARBA" id="ARBA00004418"/>
    </source>
</evidence>
<comment type="caution">
    <text evidence="7">The sequence shown here is derived from an EMBL/GenBank/DDBJ whole genome shotgun (WGS) entry which is preliminary data.</text>
</comment>
<dbReference type="InterPro" id="IPR015168">
    <property type="entry name" value="SsuA/THI5"/>
</dbReference>
<keyword evidence="8" id="KW-1185">Reference proteome</keyword>
<dbReference type="Pfam" id="PF09084">
    <property type="entry name" value="NMT1"/>
    <property type="match status" value="1"/>
</dbReference>
<organism evidence="7 8">
    <name type="scientific">Sutterella wadsworthensis 2_1_59BFAA</name>
    <dbReference type="NCBI Taxonomy" id="742823"/>
    <lineage>
        <taxon>Bacteria</taxon>
        <taxon>Pseudomonadati</taxon>
        <taxon>Pseudomonadota</taxon>
        <taxon>Betaproteobacteria</taxon>
        <taxon>Burkholderiales</taxon>
        <taxon>Sutterellaceae</taxon>
        <taxon>Sutterella</taxon>
    </lineage>
</organism>
<comment type="subcellular location">
    <subcellularLocation>
        <location evidence="1">Periplasm</location>
    </subcellularLocation>
</comment>
<comment type="similarity">
    <text evidence="2">Belongs to the bacterial solute-binding protein SsuA/TauA family.</text>
</comment>
<dbReference type="Gene3D" id="3.40.190.10">
    <property type="entry name" value="Periplasmic binding protein-like II"/>
    <property type="match status" value="2"/>
</dbReference>
<evidence type="ECO:0000313" key="8">
    <source>
        <dbReference type="Proteomes" id="UP000005835"/>
    </source>
</evidence>
<protein>
    <submittedName>
        <fullName evidence="7">Aliphatic sulfonates family ABC transporter, substrate-binding protein</fullName>
    </submittedName>
</protein>
<dbReference type="AlphaFoldDB" id="K1JFI3"/>
<evidence type="ECO:0000259" key="6">
    <source>
        <dbReference type="Pfam" id="PF09084"/>
    </source>
</evidence>
<dbReference type="GO" id="GO:0042597">
    <property type="term" value="C:periplasmic space"/>
    <property type="evidence" value="ECO:0007669"/>
    <property type="project" value="UniProtKB-SubCell"/>
</dbReference>
<gene>
    <name evidence="7" type="ORF">HMPREF9465_02082</name>
</gene>
<dbReference type="Proteomes" id="UP000005835">
    <property type="component" value="Unassembled WGS sequence"/>
</dbReference>
<proteinExistence type="inferred from homology"/>
<dbReference type="PANTHER" id="PTHR30024:SF47">
    <property type="entry name" value="TAURINE-BINDING PERIPLASMIC PROTEIN"/>
    <property type="match status" value="1"/>
</dbReference>
<dbReference type="SUPFAM" id="SSF53850">
    <property type="entry name" value="Periplasmic binding protein-like II"/>
    <property type="match status" value="1"/>
</dbReference>
<dbReference type="GO" id="GO:0042626">
    <property type="term" value="F:ATPase-coupled transmembrane transporter activity"/>
    <property type="evidence" value="ECO:0007669"/>
    <property type="project" value="InterPro"/>
</dbReference>
<evidence type="ECO:0000256" key="3">
    <source>
        <dbReference type="ARBA" id="ARBA00022448"/>
    </source>
</evidence>
<keyword evidence="3" id="KW-0813">Transport</keyword>
<dbReference type="PATRIC" id="fig|742823.3.peg.2089"/>
<accession>K1JFI3</accession>
<sequence length="313" mass="32794">MMKKLLAAAVCGAFAASALAAMPEKVTIVYVKSPFNLQNMVMKEKGMLEKAFEKDGVKVEWKSINSGAKQAQAMAAGAVDVSAVMNTASLLMANGSGNPVYVASGVSHPTDTFAIVGKPGASLSVKDLKGKKVAGPRGTVLHQLLIAALVKEGMSADDVEFLSMDIPAAMTAVTSGRVDAALLAASGIIKAEEAGCRVVTTAKGLVDVNLVMTASKQFAEKHPEALETVVRVEREADEWIKANWQEAVAIGAKEHGISLADAEKLAGWSHYYGVLTDADVKGLEADQKFLIENGLMTTPVDVKSIVLPIALGK</sequence>
<evidence type="ECO:0000256" key="4">
    <source>
        <dbReference type="ARBA" id="ARBA00022729"/>
    </source>
</evidence>
<dbReference type="HOGENOM" id="CLU_028871_12_0_4"/>
<keyword evidence="4 5" id="KW-0732">Signal</keyword>